<name>A0A6D2HLW6_9BRAS</name>
<sequence>MDNLKILECGVQILSEETESSGGSEVDYFEAGGSNDVYKDGDEYYQPEEMTSHYDSKMTKVFAFSMILLFKLIECPVYQCVRCPDTMQSHSKCSSCTFACQSKISKKIHVIYHYKSTDVYEFTT</sequence>
<keyword evidence="2" id="KW-1185">Reference proteome</keyword>
<evidence type="ECO:0000313" key="1">
    <source>
        <dbReference type="EMBL" id="CAA7016755.1"/>
    </source>
</evidence>
<dbReference type="AlphaFoldDB" id="A0A6D2HLW6"/>
<protein>
    <submittedName>
        <fullName evidence="1">Uncharacterized protein</fullName>
    </submittedName>
</protein>
<accession>A0A6D2HLW6</accession>
<evidence type="ECO:0000313" key="2">
    <source>
        <dbReference type="Proteomes" id="UP000467841"/>
    </source>
</evidence>
<reference evidence="1" key="1">
    <citation type="submission" date="2020-01" db="EMBL/GenBank/DDBJ databases">
        <authorList>
            <person name="Mishra B."/>
        </authorList>
    </citation>
    <scope>NUCLEOTIDE SEQUENCE [LARGE SCALE GENOMIC DNA]</scope>
</reference>
<dbReference type="EMBL" id="CACVBM020000255">
    <property type="protein sequence ID" value="CAA7016755.1"/>
    <property type="molecule type" value="Genomic_DNA"/>
</dbReference>
<organism evidence="1 2">
    <name type="scientific">Microthlaspi erraticum</name>
    <dbReference type="NCBI Taxonomy" id="1685480"/>
    <lineage>
        <taxon>Eukaryota</taxon>
        <taxon>Viridiplantae</taxon>
        <taxon>Streptophyta</taxon>
        <taxon>Embryophyta</taxon>
        <taxon>Tracheophyta</taxon>
        <taxon>Spermatophyta</taxon>
        <taxon>Magnoliopsida</taxon>
        <taxon>eudicotyledons</taxon>
        <taxon>Gunneridae</taxon>
        <taxon>Pentapetalae</taxon>
        <taxon>rosids</taxon>
        <taxon>malvids</taxon>
        <taxon>Brassicales</taxon>
        <taxon>Brassicaceae</taxon>
        <taxon>Coluteocarpeae</taxon>
        <taxon>Microthlaspi</taxon>
    </lineage>
</organism>
<gene>
    <name evidence="1" type="ORF">MERR_LOCUS3990</name>
</gene>
<comment type="caution">
    <text evidence="1">The sequence shown here is derived from an EMBL/GenBank/DDBJ whole genome shotgun (WGS) entry which is preliminary data.</text>
</comment>
<proteinExistence type="predicted"/>
<dbReference type="Proteomes" id="UP000467841">
    <property type="component" value="Unassembled WGS sequence"/>
</dbReference>